<dbReference type="InterPro" id="IPR011063">
    <property type="entry name" value="TilS/TtcA_N"/>
</dbReference>
<organism evidence="11 13">
    <name type="scientific">Lactiplantibacillus plantarum</name>
    <name type="common">Lactobacillus plantarum</name>
    <dbReference type="NCBI Taxonomy" id="1590"/>
    <lineage>
        <taxon>Bacteria</taxon>
        <taxon>Bacillati</taxon>
        <taxon>Bacillota</taxon>
        <taxon>Bacilli</taxon>
        <taxon>Lactobacillales</taxon>
        <taxon>Lactobacillaceae</taxon>
        <taxon>Lactiplantibacillus</taxon>
    </lineage>
</organism>
<dbReference type="EMBL" id="LUXM01000003">
    <property type="protein sequence ID" value="KZU98744.1"/>
    <property type="molecule type" value="Genomic_DNA"/>
</dbReference>
<dbReference type="Proteomes" id="UP000094892">
    <property type="component" value="Unassembled WGS sequence"/>
</dbReference>
<dbReference type="EMBL" id="MCOL01000001">
    <property type="protein sequence ID" value="ODO60543.1"/>
    <property type="molecule type" value="Genomic_DNA"/>
</dbReference>
<dbReference type="NCBIfam" id="TIGR02433">
    <property type="entry name" value="lysidine_TilS_C"/>
    <property type="match status" value="1"/>
</dbReference>
<proteinExistence type="inferred from homology"/>
<comment type="similarity">
    <text evidence="8">Belongs to the tRNA(Ile)-lysidine synthase family.</text>
</comment>
<name>A0A0M0CGU3_LACPN</name>
<dbReference type="AlphaFoldDB" id="A0A0M0CGU3"/>
<protein>
    <recommendedName>
        <fullName evidence="8">tRNA(Ile)-lysidine synthase</fullName>
        <ecNumber evidence="8">6.3.4.19</ecNumber>
    </recommendedName>
    <alternativeName>
        <fullName evidence="8">tRNA(Ile)-2-lysyl-cytidine synthase</fullName>
    </alternativeName>
    <alternativeName>
        <fullName evidence="8">tRNA(Ile)-lysidine synthetase</fullName>
    </alternativeName>
</protein>
<dbReference type="GO" id="GO:0032267">
    <property type="term" value="F:tRNA(Ile)-lysidine synthase activity"/>
    <property type="evidence" value="ECO:0007669"/>
    <property type="project" value="UniProtKB-EC"/>
</dbReference>
<dbReference type="GO" id="GO:0005737">
    <property type="term" value="C:cytoplasm"/>
    <property type="evidence" value="ECO:0007669"/>
    <property type="project" value="UniProtKB-SubCell"/>
</dbReference>
<dbReference type="KEGG" id="lpb:SH83_02295"/>
<evidence type="ECO:0000313" key="12">
    <source>
        <dbReference type="Proteomes" id="UP000076882"/>
    </source>
</evidence>
<accession>A0A0M0CGU3</accession>
<evidence type="ECO:0000313" key="13">
    <source>
        <dbReference type="Proteomes" id="UP000094892"/>
    </source>
</evidence>
<dbReference type="Gene3D" id="3.40.50.620">
    <property type="entry name" value="HUPs"/>
    <property type="match status" value="1"/>
</dbReference>
<evidence type="ECO:0000256" key="6">
    <source>
        <dbReference type="ARBA" id="ARBA00022840"/>
    </source>
</evidence>
<evidence type="ECO:0000256" key="4">
    <source>
        <dbReference type="ARBA" id="ARBA00022694"/>
    </source>
</evidence>
<keyword evidence="6" id="KW-0067">ATP-binding</keyword>
<keyword evidence="5" id="KW-0547">Nucleotide-binding</keyword>
<dbReference type="RefSeq" id="WP_003642085.1">
    <property type="nucleotide sequence ID" value="NZ_CAADEV010000011.1"/>
</dbReference>
<evidence type="ECO:0000256" key="3">
    <source>
        <dbReference type="ARBA" id="ARBA00022598"/>
    </source>
</evidence>
<comment type="function">
    <text evidence="8">Ligates lysine onto the cytidine present at position 34 of the AUA codon-specific tRNA(Ile) that contains the anticodon CAU, in an ATP-dependent manner. Cytidine is converted to lysidine, thus changing the amino acid specificity of the tRNA from methionine to isoleucine.</text>
</comment>
<evidence type="ECO:0000313" key="10">
    <source>
        <dbReference type="EMBL" id="KZU98744.1"/>
    </source>
</evidence>
<keyword evidence="3 8" id="KW-0436">Ligase</keyword>
<comment type="caution">
    <text evidence="11">The sequence shown here is derived from an EMBL/GenBank/DDBJ whole genome shotgun (WGS) entry which is preliminary data.</text>
</comment>
<dbReference type="GO" id="GO:0005524">
    <property type="term" value="F:ATP binding"/>
    <property type="evidence" value="ECO:0007669"/>
    <property type="project" value="UniProtKB-KW"/>
</dbReference>
<dbReference type="InterPro" id="IPR012795">
    <property type="entry name" value="tRNA_Ile_lys_synt_N"/>
</dbReference>
<evidence type="ECO:0000256" key="1">
    <source>
        <dbReference type="ARBA" id="ARBA00004496"/>
    </source>
</evidence>
<dbReference type="Proteomes" id="UP000076882">
    <property type="component" value="Unassembled WGS sequence"/>
</dbReference>
<gene>
    <name evidence="8 11" type="primary">tilS</name>
    <name evidence="10" type="ORF">Lp19_0224</name>
    <name evidence="11" type="ORF">LPJSA22_00476</name>
</gene>
<evidence type="ECO:0000313" key="11">
    <source>
        <dbReference type="EMBL" id="ODO60543.1"/>
    </source>
</evidence>
<dbReference type="PANTHER" id="PTHR43033:SF1">
    <property type="entry name" value="TRNA(ILE)-LYSIDINE SYNTHASE-RELATED"/>
    <property type="match status" value="1"/>
</dbReference>
<dbReference type="InterPro" id="IPR012796">
    <property type="entry name" value="Lysidine-tRNA-synth_C"/>
</dbReference>
<reference evidence="10 12" key="1">
    <citation type="submission" date="2016-03" db="EMBL/GenBank/DDBJ databases">
        <title>Comparative genomics of 54 Lactobacillus plantarum strains reveals genomic uncoupling from niche constraints.</title>
        <authorList>
            <person name="Martino M.E."/>
        </authorList>
    </citation>
    <scope>NUCLEOTIDE SEQUENCE [LARGE SCALE GENOMIC DNA]</scope>
    <source>
        <strain evidence="10 12">19.1</strain>
    </source>
</reference>
<evidence type="ECO:0000256" key="7">
    <source>
        <dbReference type="ARBA" id="ARBA00048539"/>
    </source>
</evidence>
<dbReference type="PANTHER" id="PTHR43033">
    <property type="entry name" value="TRNA(ILE)-LYSIDINE SYNTHASE-RELATED"/>
    <property type="match status" value="1"/>
</dbReference>
<dbReference type="CDD" id="cd01992">
    <property type="entry name" value="TilS_N"/>
    <property type="match status" value="1"/>
</dbReference>
<dbReference type="SMART" id="SM00977">
    <property type="entry name" value="TilS_C"/>
    <property type="match status" value="1"/>
</dbReference>
<evidence type="ECO:0000256" key="2">
    <source>
        <dbReference type="ARBA" id="ARBA00022490"/>
    </source>
</evidence>
<evidence type="ECO:0000259" key="9">
    <source>
        <dbReference type="SMART" id="SM00977"/>
    </source>
</evidence>
<dbReference type="SUPFAM" id="SSF52402">
    <property type="entry name" value="Adenine nucleotide alpha hydrolases-like"/>
    <property type="match status" value="1"/>
</dbReference>
<evidence type="ECO:0000256" key="8">
    <source>
        <dbReference type="HAMAP-Rule" id="MF_01161"/>
    </source>
</evidence>
<dbReference type="GO" id="GO:0006400">
    <property type="term" value="P:tRNA modification"/>
    <property type="evidence" value="ECO:0007669"/>
    <property type="project" value="UniProtKB-UniRule"/>
</dbReference>
<comment type="subcellular location">
    <subcellularLocation>
        <location evidence="1 8">Cytoplasm</location>
    </subcellularLocation>
</comment>
<dbReference type="NCBIfam" id="TIGR02432">
    <property type="entry name" value="lysidine_TilS_N"/>
    <property type="match status" value="1"/>
</dbReference>
<dbReference type="SUPFAM" id="SSF56037">
    <property type="entry name" value="PheT/TilS domain"/>
    <property type="match status" value="1"/>
</dbReference>
<keyword evidence="4 8" id="KW-0819">tRNA processing</keyword>
<dbReference type="Pfam" id="PF11734">
    <property type="entry name" value="TilS_C"/>
    <property type="match status" value="1"/>
</dbReference>
<comment type="caution">
    <text evidence="8">Lacks conserved residue(s) required for the propagation of feature annotation.</text>
</comment>
<feature type="domain" description="Lysidine-tRNA(Ile) synthetase C-terminal" evidence="9">
    <location>
        <begin position="374"/>
        <end position="444"/>
    </location>
</feature>
<reference evidence="11 13" key="2">
    <citation type="submission" date="2016-08" db="EMBL/GenBank/DDBJ databases">
        <title>Genome sequencing of Lactobacillus plantarum JSA22, isolated from fermented soybean paste.</title>
        <authorList>
            <person name="Choi H.S."/>
        </authorList>
    </citation>
    <scope>NUCLEOTIDE SEQUENCE [LARGE SCALE GENOMIC DNA]</scope>
    <source>
        <strain evidence="11 13">JSA22</strain>
    </source>
</reference>
<dbReference type="InterPro" id="IPR014729">
    <property type="entry name" value="Rossmann-like_a/b/a_fold"/>
</dbReference>
<evidence type="ECO:0000256" key="5">
    <source>
        <dbReference type="ARBA" id="ARBA00022741"/>
    </source>
</evidence>
<keyword evidence="2 8" id="KW-0963">Cytoplasm</keyword>
<dbReference type="SMR" id="A0A0M0CGU3"/>
<dbReference type="PATRIC" id="fig|1590.144.peg.486"/>
<dbReference type="EC" id="6.3.4.19" evidence="8"/>
<dbReference type="InterPro" id="IPR012094">
    <property type="entry name" value="tRNA_Ile_lys_synt"/>
</dbReference>
<sequence length="448" mass="51018">MTPIQKFNRQLAAAKLLSPQQTVVVAVSTGVDSMVLLHLLQRLPAAERPRVVVAHVNHHLREQSQMEADYLRQYCQQQNLKLVMADWLPAAHPKSGIEAAGRQFRYHVFAKVMRENRATAVLTAHHANDQVETYLMKLARGGDISQLTGIATSRPFATGRLIRPLLTWSKDQLRNYAAEQHVVYFEDVTNQDVALTRNRIRHRVVPELMTVNPQLLKHVADYQQQLTTLLTAKKQMVTVLLSQVVTATGALVVDQWGALPSQWQLAVFATWLEQQTQQLFTESKLQPLVSWGQRTRPATSRLTVNAAWELYRNAGIIEALPIKKRGKKLMPREKIMVDLNQWQKITATQTVGIFTRVPNVVSQPFWLTEADWPLVWRPWQAGDRIVLKGGGHQLVRRLLIDRKVPAERREQVQVLVNAQGNVLWVVGHKFSYRTTGTQTVFLALKHES</sequence>
<dbReference type="HAMAP" id="MF_01161">
    <property type="entry name" value="tRNA_Ile_lys_synt"/>
    <property type="match status" value="1"/>
</dbReference>
<comment type="catalytic activity">
    <reaction evidence="7 8">
        <text>cytidine(34) in tRNA(Ile2) + L-lysine + ATP = lysidine(34) in tRNA(Ile2) + AMP + diphosphate + H(+)</text>
        <dbReference type="Rhea" id="RHEA:43744"/>
        <dbReference type="Rhea" id="RHEA-COMP:10625"/>
        <dbReference type="Rhea" id="RHEA-COMP:10670"/>
        <dbReference type="ChEBI" id="CHEBI:15378"/>
        <dbReference type="ChEBI" id="CHEBI:30616"/>
        <dbReference type="ChEBI" id="CHEBI:32551"/>
        <dbReference type="ChEBI" id="CHEBI:33019"/>
        <dbReference type="ChEBI" id="CHEBI:82748"/>
        <dbReference type="ChEBI" id="CHEBI:83665"/>
        <dbReference type="ChEBI" id="CHEBI:456215"/>
        <dbReference type="EC" id="6.3.4.19"/>
    </reaction>
</comment>
<dbReference type="Pfam" id="PF01171">
    <property type="entry name" value="ATP_bind_3"/>
    <property type="match status" value="1"/>
</dbReference>